<dbReference type="GO" id="GO:0000149">
    <property type="term" value="F:SNARE binding"/>
    <property type="evidence" value="ECO:0007669"/>
    <property type="project" value="TreeGrafter"/>
</dbReference>
<dbReference type="GO" id="GO:0032050">
    <property type="term" value="F:clathrin heavy chain binding"/>
    <property type="evidence" value="ECO:0007669"/>
    <property type="project" value="TreeGrafter"/>
</dbReference>
<dbReference type="InterPro" id="IPR045192">
    <property type="entry name" value="AP180-like"/>
</dbReference>
<evidence type="ECO:0000256" key="3">
    <source>
        <dbReference type="ARBA" id="ARBA00004600"/>
    </source>
</evidence>
<evidence type="ECO:0000259" key="9">
    <source>
        <dbReference type="PROSITE" id="PS50942"/>
    </source>
</evidence>
<dbReference type="Gramene" id="QL03p039206:mrna">
    <property type="protein sequence ID" value="QL03p039206:mrna"/>
    <property type="gene ID" value="QL03p039206"/>
</dbReference>
<accession>A0A7N2R1D9</accession>
<dbReference type="GO" id="GO:0005794">
    <property type="term" value="C:Golgi apparatus"/>
    <property type="evidence" value="ECO:0007669"/>
    <property type="project" value="UniProtKB-SubCell"/>
</dbReference>
<evidence type="ECO:0000313" key="11">
    <source>
        <dbReference type="Proteomes" id="UP000594261"/>
    </source>
</evidence>
<sequence>MRLWKKAAGALKDRNSILIASISRRSAYRNPDLEAVIIKATSHDESYLDYKNSQRVFQWVRTSPIYVKPLMWGLSMRMEKTRNWVVALKGLMLMHGIFHCKTPGVQMIGRLPFDLSSFSDAHSKQDKAEGYNVFIRAYFLFLDQKSAFLAAEMKVQRGLRLKQMEEPLVDELTRLQKWQSLLDMLLQIKPPAETMIVTLILEAMECAIVEIYDVYSRFCSGMAHALLRIYEDGGKVEASMALRILQKAREQSGELTRHFEFCKDIGVLNATEFPKVEQVPEEDIKDLERIIDGVPKRKSIDGMVMPQEDKAIVVKGNGDIVEQRESQRILRTIITDKWEVFEDNLMSDWGGSSSDVRSTTTTASSNALVTFVPASSNQDIPDLINDFKLTIKFLRFFFHQCNYAFTDVDWDGDPSDCSSTTDFVIFLGPNPII</sequence>
<dbReference type="SMART" id="SM00273">
    <property type="entry name" value="ENTH"/>
    <property type="match status" value="1"/>
</dbReference>
<evidence type="ECO:0000256" key="1">
    <source>
        <dbReference type="ARBA" id="ARBA00004132"/>
    </source>
</evidence>
<dbReference type="InterPro" id="IPR048050">
    <property type="entry name" value="ANTH_N_plant"/>
</dbReference>
<dbReference type="GO" id="GO:0006900">
    <property type="term" value="P:vesicle budding from membrane"/>
    <property type="evidence" value="ECO:0007669"/>
    <property type="project" value="TreeGrafter"/>
</dbReference>
<name>A0A7N2R1D9_QUELO</name>
<reference evidence="10 11" key="1">
    <citation type="journal article" date="2016" name="G3 (Bethesda)">
        <title>First Draft Assembly and Annotation of the Genome of a California Endemic Oak Quercus lobata Nee (Fagaceae).</title>
        <authorList>
            <person name="Sork V.L."/>
            <person name="Fitz-Gibbon S.T."/>
            <person name="Puiu D."/>
            <person name="Crepeau M."/>
            <person name="Gugger P.F."/>
            <person name="Sherman R."/>
            <person name="Stevens K."/>
            <person name="Langley C.H."/>
            <person name="Pellegrini M."/>
            <person name="Salzberg S.L."/>
        </authorList>
    </citation>
    <scope>NUCLEOTIDE SEQUENCE [LARGE SCALE GENOMIC DNA]</scope>
    <source>
        <strain evidence="10 11">cv. SW786</strain>
    </source>
</reference>
<evidence type="ECO:0000256" key="2">
    <source>
        <dbReference type="ARBA" id="ARBA00004555"/>
    </source>
</evidence>
<dbReference type="GO" id="GO:0072583">
    <property type="term" value="P:clathrin-dependent endocytosis"/>
    <property type="evidence" value="ECO:0007669"/>
    <property type="project" value="InterPro"/>
</dbReference>
<dbReference type="OMA" id="SNAHEIP"/>
<evidence type="ECO:0000256" key="6">
    <source>
        <dbReference type="ARBA" id="ARBA00023136"/>
    </source>
</evidence>
<keyword evidence="8" id="KW-0968">Cytoplasmic vesicle</keyword>
<dbReference type="CDD" id="cd16987">
    <property type="entry name" value="ANTH_N_AP180_plant"/>
    <property type="match status" value="1"/>
</dbReference>
<reference evidence="10" key="2">
    <citation type="submission" date="2021-01" db="UniProtKB">
        <authorList>
            <consortium name="EnsemblPlants"/>
        </authorList>
    </citation>
    <scope>IDENTIFICATION</scope>
</reference>
<dbReference type="SUPFAM" id="SSF48464">
    <property type="entry name" value="ENTH/VHS domain"/>
    <property type="match status" value="1"/>
</dbReference>
<dbReference type="InterPro" id="IPR008942">
    <property type="entry name" value="ENTH_VHS"/>
</dbReference>
<dbReference type="PROSITE" id="PS50942">
    <property type="entry name" value="ENTH"/>
    <property type="match status" value="1"/>
</dbReference>
<protein>
    <recommendedName>
        <fullName evidence="9">ENTH domain-containing protein</fullName>
    </recommendedName>
</protein>
<dbReference type="InterPro" id="IPR013809">
    <property type="entry name" value="ENTH"/>
</dbReference>
<proteinExistence type="predicted"/>
<dbReference type="PANTHER" id="PTHR22951:SF19">
    <property type="entry name" value="OS08G0467300 PROTEIN"/>
    <property type="match status" value="1"/>
</dbReference>
<evidence type="ECO:0000256" key="8">
    <source>
        <dbReference type="ARBA" id="ARBA00023329"/>
    </source>
</evidence>
<dbReference type="GO" id="GO:0048268">
    <property type="term" value="P:clathrin coat assembly"/>
    <property type="evidence" value="ECO:0007669"/>
    <property type="project" value="InterPro"/>
</dbReference>
<dbReference type="InterPro" id="IPR014712">
    <property type="entry name" value="ANTH_dom_sf"/>
</dbReference>
<dbReference type="Gene3D" id="1.25.40.90">
    <property type="match status" value="1"/>
</dbReference>
<keyword evidence="11" id="KW-1185">Reference proteome</keyword>
<evidence type="ECO:0000256" key="7">
    <source>
        <dbReference type="ARBA" id="ARBA00023176"/>
    </source>
</evidence>
<dbReference type="EMBL" id="LRBV02000003">
    <property type="status" value="NOT_ANNOTATED_CDS"/>
    <property type="molecule type" value="Genomic_DNA"/>
</dbReference>
<keyword evidence="5" id="KW-0333">Golgi apparatus</keyword>
<keyword evidence="6" id="KW-0472">Membrane</keyword>
<organism evidence="10 11">
    <name type="scientific">Quercus lobata</name>
    <name type="common">Valley oak</name>
    <dbReference type="NCBI Taxonomy" id="97700"/>
    <lineage>
        <taxon>Eukaryota</taxon>
        <taxon>Viridiplantae</taxon>
        <taxon>Streptophyta</taxon>
        <taxon>Embryophyta</taxon>
        <taxon>Tracheophyta</taxon>
        <taxon>Spermatophyta</taxon>
        <taxon>Magnoliopsida</taxon>
        <taxon>eudicotyledons</taxon>
        <taxon>Gunneridae</taxon>
        <taxon>Pentapetalae</taxon>
        <taxon>rosids</taxon>
        <taxon>fabids</taxon>
        <taxon>Fagales</taxon>
        <taxon>Fagaceae</taxon>
        <taxon>Quercus</taxon>
    </lineage>
</organism>
<dbReference type="Pfam" id="PF07651">
    <property type="entry name" value="ANTH"/>
    <property type="match status" value="1"/>
</dbReference>
<keyword evidence="4" id="KW-0254">Endocytosis</keyword>
<dbReference type="AlphaFoldDB" id="A0A7N2R1D9"/>
<dbReference type="FunCoup" id="A0A7N2R1D9">
    <property type="interactions" value="56"/>
</dbReference>
<dbReference type="GO" id="GO:0005545">
    <property type="term" value="F:1-phosphatidylinositol binding"/>
    <property type="evidence" value="ECO:0007669"/>
    <property type="project" value="InterPro"/>
</dbReference>
<feature type="domain" description="ENTH" evidence="9">
    <location>
        <begin position="25"/>
        <end position="156"/>
    </location>
</feature>
<dbReference type="FunFam" id="1.25.40.90:FF:000027">
    <property type="entry name" value="Putative clathrin assembly protein"/>
    <property type="match status" value="1"/>
</dbReference>
<evidence type="ECO:0000256" key="4">
    <source>
        <dbReference type="ARBA" id="ARBA00022583"/>
    </source>
</evidence>
<dbReference type="GO" id="GO:0005905">
    <property type="term" value="C:clathrin-coated pit"/>
    <property type="evidence" value="ECO:0007669"/>
    <property type="project" value="UniProtKB-SubCell"/>
</dbReference>
<dbReference type="PANTHER" id="PTHR22951">
    <property type="entry name" value="CLATHRIN ASSEMBLY PROTEIN"/>
    <property type="match status" value="1"/>
</dbReference>
<keyword evidence="7" id="KW-0168">Coated pit</keyword>
<evidence type="ECO:0000313" key="10">
    <source>
        <dbReference type="EnsemblPlants" id="QL03p039206:mrna"/>
    </source>
</evidence>
<dbReference type="Gene3D" id="1.20.58.150">
    <property type="entry name" value="ANTH domain"/>
    <property type="match status" value="1"/>
</dbReference>
<dbReference type="Proteomes" id="UP000594261">
    <property type="component" value="Chromosome 3"/>
</dbReference>
<dbReference type="SUPFAM" id="SSF89009">
    <property type="entry name" value="GAT-like domain"/>
    <property type="match status" value="1"/>
</dbReference>
<evidence type="ECO:0000256" key="5">
    <source>
        <dbReference type="ARBA" id="ARBA00023034"/>
    </source>
</evidence>
<dbReference type="InParanoid" id="A0A7N2R1D9"/>
<dbReference type="GO" id="GO:0030136">
    <property type="term" value="C:clathrin-coated vesicle"/>
    <property type="evidence" value="ECO:0007669"/>
    <property type="project" value="UniProtKB-SubCell"/>
</dbReference>
<dbReference type="InterPro" id="IPR011417">
    <property type="entry name" value="ANTH_dom"/>
</dbReference>
<dbReference type="EnsemblPlants" id="QL03p039206:mrna">
    <property type="protein sequence ID" value="QL03p039206:mrna"/>
    <property type="gene ID" value="QL03p039206"/>
</dbReference>
<dbReference type="GO" id="GO:0005546">
    <property type="term" value="F:phosphatidylinositol-4,5-bisphosphate binding"/>
    <property type="evidence" value="ECO:0007669"/>
    <property type="project" value="TreeGrafter"/>
</dbReference>
<comment type="subcellular location">
    <subcellularLocation>
        <location evidence="1">Cytoplasmic vesicle</location>
        <location evidence="1">Clathrin-coated vesicle</location>
    </subcellularLocation>
    <subcellularLocation>
        <location evidence="2">Golgi apparatus</location>
    </subcellularLocation>
    <subcellularLocation>
        <location evidence="3">Membrane</location>
        <location evidence="3">Clathrin-coated pit</location>
    </subcellularLocation>
</comment>